<dbReference type="PANTHER" id="PTHR12729:SF6">
    <property type="entry name" value="TRNA(HIS) GUANYLYLTRANSFERASE-RELATED"/>
    <property type="match status" value="1"/>
</dbReference>
<evidence type="ECO:0000256" key="10">
    <source>
        <dbReference type="ARBA" id="ARBA00022842"/>
    </source>
</evidence>
<comment type="similarity">
    <text evidence="2 14">Belongs to the tRNA(His) guanylyltransferase family.</text>
</comment>
<evidence type="ECO:0000259" key="17">
    <source>
        <dbReference type="Pfam" id="PF04446"/>
    </source>
</evidence>
<dbReference type="Proteomes" id="UP000274922">
    <property type="component" value="Unassembled WGS sequence"/>
</dbReference>
<dbReference type="Gene3D" id="3.30.70.3000">
    <property type="match status" value="1"/>
</dbReference>
<feature type="binding site" evidence="16">
    <location>
        <position position="76"/>
    </location>
    <ligand>
        <name>Mg(2+)</name>
        <dbReference type="ChEBI" id="CHEBI:18420"/>
        <label>2</label>
        <note>catalytic</note>
    </ligand>
</feature>
<dbReference type="FunFam" id="3.30.70.3000:FF:000001">
    <property type="entry name" value="tRNA(His) guanylyltransferase"/>
    <property type="match status" value="1"/>
</dbReference>
<evidence type="ECO:0000256" key="6">
    <source>
        <dbReference type="ARBA" id="ARBA00022694"/>
    </source>
</evidence>
<reference evidence="20" key="1">
    <citation type="journal article" date="2018" name="Nat. Microbiol.">
        <title>Leveraging single-cell genomics to expand the fungal tree of life.</title>
        <authorList>
            <person name="Ahrendt S.R."/>
            <person name="Quandt C.A."/>
            <person name="Ciobanu D."/>
            <person name="Clum A."/>
            <person name="Salamov A."/>
            <person name="Andreopoulos B."/>
            <person name="Cheng J.F."/>
            <person name="Woyke T."/>
            <person name="Pelin A."/>
            <person name="Henrissat B."/>
            <person name="Reynolds N.K."/>
            <person name="Benny G.L."/>
            <person name="Smith M.E."/>
            <person name="James T.Y."/>
            <person name="Grigoriev I.V."/>
        </authorList>
    </citation>
    <scope>NUCLEOTIDE SEQUENCE [LARGE SCALE GENOMIC DNA]</scope>
    <source>
        <strain evidence="20">ATCC 52028</strain>
    </source>
</reference>
<dbReference type="GO" id="GO:0008193">
    <property type="term" value="F:tRNA guanylyltransferase activity"/>
    <property type="evidence" value="ECO:0007669"/>
    <property type="project" value="UniProtKB-UniRule"/>
</dbReference>
<evidence type="ECO:0000256" key="3">
    <source>
        <dbReference type="ARBA" id="ARBA00012511"/>
    </source>
</evidence>
<dbReference type="InterPro" id="IPR038469">
    <property type="entry name" value="tRNAHis_GuaTrfase_Thg1_sf"/>
</dbReference>
<keyword evidence="11 14" id="KW-0342">GTP-binding</keyword>
<keyword evidence="8 14" id="KW-0479">Metal-binding</keyword>
<evidence type="ECO:0000259" key="18">
    <source>
        <dbReference type="Pfam" id="PF14413"/>
    </source>
</evidence>
<dbReference type="GO" id="GO:0005525">
    <property type="term" value="F:GTP binding"/>
    <property type="evidence" value="ECO:0007669"/>
    <property type="project" value="UniProtKB-UniRule"/>
</dbReference>
<dbReference type="AlphaFoldDB" id="A0A4P9XE07"/>
<feature type="binding site" evidence="16">
    <location>
        <position position="29"/>
    </location>
    <ligand>
        <name>Mg(2+)</name>
        <dbReference type="ChEBI" id="CHEBI:18420"/>
        <label>2</label>
        <note>catalytic</note>
    </ligand>
</feature>
<sequence>MACTQYAYVKSFERDDRLLPNTWLVVRLDGQAFHQFSKAHQFAKPNDAAALDLMNACARSILQSYQDIVLAYGESDEMSFLLPPHAQIFRRREAKLVSTIASQFAAQYTFLWPQYMPNTTLQSPPVFDARAVVYPTVQNVRDYFAWRQADCHINNLYNTTFWTMVLDPKHPERTTREVEAILKDTNAAGKNEILFTQYDINYAHLPAMFRKGSTLFRTKTAVTETSRTTGEPVVRQRDVIQTTYDDLIGDAFWDAHPAILTVQAPRAAKLAKNGSDGQGMVHTKRAVIAHHAPDDQEELLQPDTS</sequence>
<evidence type="ECO:0000256" key="11">
    <source>
        <dbReference type="ARBA" id="ARBA00023134"/>
    </source>
</evidence>
<evidence type="ECO:0000256" key="9">
    <source>
        <dbReference type="ARBA" id="ARBA00022741"/>
    </source>
</evidence>
<comment type="function">
    <text evidence="1 14">Adds a GMP to the 5'-end of tRNA(His) after transcription and RNase P cleavage.</text>
</comment>
<gene>
    <name evidence="19" type="ORF">CXG81DRAFT_29176</name>
</gene>
<feature type="binding site" evidence="15">
    <location>
        <begin position="75"/>
        <end position="76"/>
    </location>
    <ligand>
        <name>GTP</name>
        <dbReference type="ChEBI" id="CHEBI:37565"/>
    </ligand>
</feature>
<dbReference type="Pfam" id="PF04446">
    <property type="entry name" value="Thg1"/>
    <property type="match status" value="1"/>
</dbReference>
<keyword evidence="7 14" id="KW-0548">Nucleotidyltransferase</keyword>
<evidence type="ECO:0000256" key="16">
    <source>
        <dbReference type="PIRSR" id="PIRSR028980-2"/>
    </source>
</evidence>
<evidence type="ECO:0000256" key="5">
    <source>
        <dbReference type="ARBA" id="ARBA00022679"/>
    </source>
</evidence>
<dbReference type="GO" id="GO:0000287">
    <property type="term" value="F:magnesium ion binding"/>
    <property type="evidence" value="ECO:0007669"/>
    <property type="project" value="UniProtKB-UniRule"/>
</dbReference>
<feature type="domain" description="Thg1 C-terminal" evidence="18">
    <location>
        <begin position="138"/>
        <end position="230"/>
    </location>
</feature>
<evidence type="ECO:0000256" key="12">
    <source>
        <dbReference type="ARBA" id="ARBA00032480"/>
    </source>
</evidence>
<evidence type="ECO:0000256" key="7">
    <source>
        <dbReference type="ARBA" id="ARBA00022695"/>
    </source>
</evidence>
<evidence type="ECO:0000256" key="14">
    <source>
        <dbReference type="PIRNR" id="PIRNR028980"/>
    </source>
</evidence>
<evidence type="ECO:0000256" key="1">
    <source>
        <dbReference type="ARBA" id="ARBA00002939"/>
    </source>
</evidence>
<evidence type="ECO:0000256" key="13">
    <source>
        <dbReference type="ARBA" id="ARBA00047281"/>
    </source>
</evidence>
<keyword evidence="5 14" id="KW-0808">Transferase</keyword>
<evidence type="ECO:0000256" key="4">
    <source>
        <dbReference type="ARBA" id="ARBA00015443"/>
    </source>
</evidence>
<dbReference type="InterPro" id="IPR007537">
    <property type="entry name" value="tRNAHis_GuaTrfase_Thg1"/>
</dbReference>
<evidence type="ECO:0000313" key="19">
    <source>
        <dbReference type="EMBL" id="RKP03755.1"/>
    </source>
</evidence>
<comment type="catalytic activity">
    <reaction evidence="13 14">
        <text>a 5'-end ribonucleotide-tRNA(His) + GTP + ATP + H2O = a 5'-end phospho-guanosine-ribonucleotide-tRNA(His) + AMP + 2 diphosphate + H(+)</text>
        <dbReference type="Rhea" id="RHEA:54564"/>
        <dbReference type="Rhea" id="RHEA-COMP:14193"/>
        <dbReference type="Rhea" id="RHEA-COMP:14917"/>
        <dbReference type="ChEBI" id="CHEBI:15377"/>
        <dbReference type="ChEBI" id="CHEBI:15378"/>
        <dbReference type="ChEBI" id="CHEBI:30616"/>
        <dbReference type="ChEBI" id="CHEBI:33019"/>
        <dbReference type="ChEBI" id="CHEBI:37565"/>
        <dbReference type="ChEBI" id="CHEBI:138282"/>
        <dbReference type="ChEBI" id="CHEBI:141847"/>
        <dbReference type="ChEBI" id="CHEBI:456215"/>
        <dbReference type="EC" id="2.7.7.79"/>
    </reaction>
</comment>
<name>A0A4P9XE07_9FUNG</name>
<dbReference type="OrthoDB" id="62560at2759"/>
<accession>A0A4P9XE07</accession>
<feature type="domain" description="tRNAHis guanylyltransferase catalytic" evidence="17">
    <location>
        <begin position="6"/>
        <end position="135"/>
    </location>
</feature>
<dbReference type="GO" id="GO:0006400">
    <property type="term" value="P:tRNA modification"/>
    <property type="evidence" value="ECO:0007669"/>
    <property type="project" value="UniProtKB-UniRule"/>
</dbReference>
<proteinExistence type="inferred from homology"/>
<keyword evidence="20" id="KW-1185">Reference proteome</keyword>
<dbReference type="PANTHER" id="PTHR12729">
    <property type="entry name" value="TRNA(HIS) GUANYLYLTRANSFERASE-RELATED"/>
    <property type="match status" value="1"/>
</dbReference>
<keyword evidence="10 14" id="KW-0460">Magnesium</keyword>
<dbReference type="InterPro" id="IPR024956">
    <property type="entry name" value="tRNAHis_GuaTrfase_cat"/>
</dbReference>
<dbReference type="EC" id="2.7.7.79" evidence="3 14"/>
<feature type="binding site" evidence="16">
    <location>
        <position position="30"/>
    </location>
    <ligand>
        <name>Mg(2+)</name>
        <dbReference type="ChEBI" id="CHEBI:18420"/>
        <label>1</label>
        <note>catalytic</note>
    </ligand>
</feature>
<feature type="binding site" evidence="16">
    <location>
        <position position="29"/>
    </location>
    <ligand>
        <name>Mg(2+)</name>
        <dbReference type="ChEBI" id="CHEBI:18420"/>
        <label>1</label>
        <note>catalytic</note>
    </ligand>
</feature>
<evidence type="ECO:0000256" key="15">
    <source>
        <dbReference type="PIRSR" id="PIRSR028980-1"/>
    </source>
</evidence>
<dbReference type="EMBL" id="ML014118">
    <property type="protein sequence ID" value="RKP03755.1"/>
    <property type="molecule type" value="Genomic_DNA"/>
</dbReference>
<protein>
    <recommendedName>
        <fullName evidence="4 14">tRNA(His) guanylyltransferase</fullName>
        <ecNumber evidence="3 14">2.7.7.79</ecNumber>
    </recommendedName>
    <alternativeName>
        <fullName evidence="12 14">tRNA-histidine guanylyltransferase</fullName>
    </alternativeName>
</protein>
<keyword evidence="6 14" id="KW-0819">tRNA processing</keyword>
<dbReference type="Pfam" id="PF14413">
    <property type="entry name" value="Thg1C"/>
    <property type="match status" value="1"/>
</dbReference>
<keyword evidence="9 14" id="KW-0547">Nucleotide-binding</keyword>
<feature type="binding site" evidence="16">
    <location>
        <position position="76"/>
    </location>
    <ligand>
        <name>Mg(2+)</name>
        <dbReference type="ChEBI" id="CHEBI:18420"/>
        <label>1</label>
        <note>catalytic</note>
    </ligand>
</feature>
<dbReference type="InterPro" id="IPR025845">
    <property type="entry name" value="Thg1_C_dom"/>
</dbReference>
<dbReference type="STRING" id="1555241.A0A4P9XE07"/>
<organism evidence="19 20">
    <name type="scientific">Caulochytrium protostelioides</name>
    <dbReference type="NCBI Taxonomy" id="1555241"/>
    <lineage>
        <taxon>Eukaryota</taxon>
        <taxon>Fungi</taxon>
        <taxon>Fungi incertae sedis</taxon>
        <taxon>Chytridiomycota</taxon>
        <taxon>Chytridiomycota incertae sedis</taxon>
        <taxon>Chytridiomycetes</taxon>
        <taxon>Caulochytriales</taxon>
        <taxon>Caulochytriaceae</taxon>
        <taxon>Caulochytrium</taxon>
    </lineage>
</organism>
<dbReference type="PIRSF" id="PIRSF028980">
    <property type="entry name" value="tRNAHis_guanylyltransferase"/>
    <property type="match status" value="1"/>
</dbReference>
<feature type="binding site" evidence="15">
    <location>
        <begin position="29"/>
        <end position="34"/>
    </location>
    <ligand>
        <name>GTP</name>
        <dbReference type="ChEBI" id="CHEBI:37565"/>
    </ligand>
</feature>
<evidence type="ECO:0000256" key="8">
    <source>
        <dbReference type="ARBA" id="ARBA00022723"/>
    </source>
</evidence>
<comment type="cofactor">
    <cofactor evidence="16">
        <name>Mg(2+)</name>
        <dbReference type="ChEBI" id="CHEBI:18420"/>
    </cofactor>
    <text evidence="16">Binds 2 magnesium ions per subunit.</text>
</comment>
<evidence type="ECO:0000256" key="2">
    <source>
        <dbReference type="ARBA" id="ARBA00010113"/>
    </source>
</evidence>
<evidence type="ECO:0000313" key="20">
    <source>
        <dbReference type="Proteomes" id="UP000274922"/>
    </source>
</evidence>